<dbReference type="Gene3D" id="2.10.25.10">
    <property type="entry name" value="Laminin"/>
    <property type="match status" value="1"/>
</dbReference>
<dbReference type="OrthoDB" id="6133584at2759"/>
<keyword evidence="1 3" id="KW-1015">Disulfide bond</keyword>
<dbReference type="PROSITE" id="PS50026">
    <property type="entry name" value="EGF_3"/>
    <property type="match status" value="1"/>
</dbReference>
<dbReference type="PANTHER" id="PTHR47633:SF4">
    <property type="entry name" value="MYOPALLADIN ISOFORM X1"/>
    <property type="match status" value="1"/>
</dbReference>
<keyword evidence="3" id="KW-0245">EGF-like domain</keyword>
<dbReference type="CDD" id="cd00096">
    <property type="entry name" value="Ig"/>
    <property type="match status" value="1"/>
</dbReference>
<dbReference type="EMBL" id="WJQU01000002">
    <property type="protein sequence ID" value="KAJ6641827.1"/>
    <property type="molecule type" value="Genomic_DNA"/>
</dbReference>
<feature type="domain" description="EGF-like" evidence="4">
    <location>
        <begin position="142"/>
        <end position="183"/>
    </location>
</feature>
<comment type="caution">
    <text evidence="6">The sequence shown here is derived from an EMBL/GenBank/DDBJ whole genome shotgun (WGS) entry which is preliminary data.</text>
</comment>
<name>A0A9Q0N1B5_9DIPT</name>
<feature type="domain" description="Ig-like" evidence="5">
    <location>
        <begin position="10"/>
        <end position="102"/>
    </location>
</feature>
<dbReference type="SMART" id="SM00181">
    <property type="entry name" value="EGF"/>
    <property type="match status" value="1"/>
</dbReference>
<evidence type="ECO:0000313" key="6">
    <source>
        <dbReference type="EMBL" id="KAJ6641827.1"/>
    </source>
</evidence>
<dbReference type="FunFam" id="2.60.40.10:FF:000032">
    <property type="entry name" value="palladin isoform X1"/>
    <property type="match status" value="1"/>
</dbReference>
<evidence type="ECO:0000256" key="2">
    <source>
        <dbReference type="ARBA" id="ARBA00023319"/>
    </source>
</evidence>
<dbReference type="PROSITE" id="PS50835">
    <property type="entry name" value="IG_LIKE"/>
    <property type="match status" value="1"/>
</dbReference>
<dbReference type="Proteomes" id="UP001151699">
    <property type="component" value="Chromosome B"/>
</dbReference>
<dbReference type="InterPro" id="IPR000742">
    <property type="entry name" value="EGF"/>
</dbReference>
<dbReference type="PROSITE" id="PS01186">
    <property type="entry name" value="EGF_2"/>
    <property type="match status" value="1"/>
</dbReference>
<dbReference type="InterPro" id="IPR013783">
    <property type="entry name" value="Ig-like_fold"/>
</dbReference>
<dbReference type="InterPro" id="IPR013098">
    <property type="entry name" value="Ig_I-set"/>
</dbReference>
<dbReference type="AlphaFoldDB" id="A0A9Q0N1B5"/>
<dbReference type="InterPro" id="IPR007110">
    <property type="entry name" value="Ig-like_dom"/>
</dbReference>
<dbReference type="InterPro" id="IPR003598">
    <property type="entry name" value="Ig_sub2"/>
</dbReference>
<keyword evidence="2" id="KW-0393">Immunoglobulin domain</keyword>
<evidence type="ECO:0000256" key="3">
    <source>
        <dbReference type="PROSITE-ProRule" id="PRU00076"/>
    </source>
</evidence>
<dbReference type="SMART" id="SM00409">
    <property type="entry name" value="IG"/>
    <property type="match status" value="1"/>
</dbReference>
<evidence type="ECO:0000259" key="5">
    <source>
        <dbReference type="PROSITE" id="PS50835"/>
    </source>
</evidence>
<organism evidence="6 7">
    <name type="scientific">Pseudolycoriella hygida</name>
    <dbReference type="NCBI Taxonomy" id="35572"/>
    <lineage>
        <taxon>Eukaryota</taxon>
        <taxon>Metazoa</taxon>
        <taxon>Ecdysozoa</taxon>
        <taxon>Arthropoda</taxon>
        <taxon>Hexapoda</taxon>
        <taxon>Insecta</taxon>
        <taxon>Pterygota</taxon>
        <taxon>Neoptera</taxon>
        <taxon>Endopterygota</taxon>
        <taxon>Diptera</taxon>
        <taxon>Nematocera</taxon>
        <taxon>Sciaroidea</taxon>
        <taxon>Sciaridae</taxon>
        <taxon>Pseudolycoriella</taxon>
    </lineage>
</organism>
<proteinExistence type="predicted"/>
<dbReference type="Pfam" id="PF07679">
    <property type="entry name" value="I-set"/>
    <property type="match status" value="1"/>
</dbReference>
<gene>
    <name evidence="6" type="primary">vn</name>
    <name evidence="6" type="ORF">Bhyg_06772</name>
</gene>
<dbReference type="SUPFAM" id="SSF48726">
    <property type="entry name" value="Immunoglobulin"/>
    <property type="match status" value="1"/>
</dbReference>
<dbReference type="PANTHER" id="PTHR47633">
    <property type="entry name" value="IMMUNOGLOBULIN"/>
    <property type="match status" value="1"/>
</dbReference>
<keyword evidence="7" id="KW-1185">Reference proteome</keyword>
<dbReference type="Gene3D" id="2.60.40.10">
    <property type="entry name" value="Immunoglobulins"/>
    <property type="match status" value="1"/>
</dbReference>
<accession>A0A9Q0N1B5</accession>
<protein>
    <submittedName>
        <fullName evidence="6">Protein vein</fullName>
    </submittedName>
</protein>
<dbReference type="InterPro" id="IPR003599">
    <property type="entry name" value="Ig_sub"/>
</dbReference>
<dbReference type="CDD" id="cd00054">
    <property type="entry name" value="EGF_CA"/>
    <property type="match status" value="1"/>
</dbReference>
<feature type="disulfide bond" evidence="3">
    <location>
        <begin position="154"/>
        <end position="171"/>
    </location>
</feature>
<evidence type="ECO:0000256" key="1">
    <source>
        <dbReference type="ARBA" id="ARBA00023157"/>
    </source>
</evidence>
<dbReference type="PROSITE" id="PS00022">
    <property type="entry name" value="EGF_1"/>
    <property type="match status" value="1"/>
</dbReference>
<sequence length="214" mass="24435">MTLLRTGQRASIESLYVNNSTIREGRRIRIVCKVFAQPPPKVTWFKDGRSIVRDPARFQFIHLRRRAELLIKQALQNDSGVYECRAKNKFVRQPVTRSVRIDVFPENVEVTSKSFKWENFANTVPFNKSYSTEAPPTNWTHLGSPCPVIGDAFCLNGGTCVFFKDVGEPACKCPDGFLGNRCETKNPTNLQPSTYNKKEEQQCGDNKFYGSYYC</sequence>
<evidence type="ECO:0000313" key="7">
    <source>
        <dbReference type="Proteomes" id="UP001151699"/>
    </source>
</evidence>
<dbReference type="InterPro" id="IPR036179">
    <property type="entry name" value="Ig-like_dom_sf"/>
</dbReference>
<feature type="disulfide bond" evidence="3">
    <location>
        <begin position="173"/>
        <end position="182"/>
    </location>
</feature>
<comment type="caution">
    <text evidence="3">Lacks conserved residue(s) required for the propagation of feature annotation.</text>
</comment>
<evidence type="ECO:0000259" key="4">
    <source>
        <dbReference type="PROSITE" id="PS50026"/>
    </source>
</evidence>
<reference evidence="6" key="1">
    <citation type="submission" date="2022-07" db="EMBL/GenBank/DDBJ databases">
        <authorList>
            <person name="Trinca V."/>
            <person name="Uliana J.V.C."/>
            <person name="Torres T.T."/>
            <person name="Ward R.J."/>
            <person name="Monesi N."/>
        </authorList>
    </citation>
    <scope>NUCLEOTIDE SEQUENCE</scope>
    <source>
        <strain evidence="6">HSMRA1968</strain>
        <tissue evidence="6">Whole embryos</tissue>
    </source>
</reference>
<dbReference type="SUPFAM" id="SSF57196">
    <property type="entry name" value="EGF/Laminin"/>
    <property type="match status" value="1"/>
</dbReference>
<dbReference type="SMART" id="SM00408">
    <property type="entry name" value="IGc2"/>
    <property type="match status" value="1"/>
</dbReference>